<comment type="caution">
    <text evidence="2">The sequence shown here is derived from an EMBL/GenBank/DDBJ whole genome shotgun (WGS) entry which is preliminary data.</text>
</comment>
<dbReference type="EMBL" id="ANOH01000228">
    <property type="protein sequence ID" value="EMI55155.1"/>
    <property type="molecule type" value="Genomic_DNA"/>
</dbReference>
<sequence length="75" mass="8113">MPLYEYQCDRCRETKEILVRNPNEQPSCPDCGNDQIERQLSVPAAPAMANSLPVSGGRAAEACDQPRCCGGGCQI</sequence>
<dbReference type="NCBIfam" id="TIGR02605">
    <property type="entry name" value="CxxC_CxxC_SSSS"/>
    <property type="match status" value="1"/>
</dbReference>
<organism evidence="2 3">
    <name type="scientific">Rhodopirellula sallentina SM41</name>
    <dbReference type="NCBI Taxonomy" id="1263870"/>
    <lineage>
        <taxon>Bacteria</taxon>
        <taxon>Pseudomonadati</taxon>
        <taxon>Planctomycetota</taxon>
        <taxon>Planctomycetia</taxon>
        <taxon>Pirellulales</taxon>
        <taxon>Pirellulaceae</taxon>
        <taxon>Rhodopirellula</taxon>
    </lineage>
</organism>
<dbReference type="SMART" id="SM00834">
    <property type="entry name" value="CxxC_CXXC_SSSS"/>
    <property type="match status" value="1"/>
</dbReference>
<feature type="domain" description="Putative regulatory protein FmdB zinc ribbon" evidence="1">
    <location>
        <begin position="1"/>
        <end position="41"/>
    </location>
</feature>
<proteinExistence type="predicted"/>
<dbReference type="RefSeq" id="WP_008680677.1">
    <property type="nucleotide sequence ID" value="NZ_ANOH01000228.1"/>
</dbReference>
<dbReference type="InterPro" id="IPR013429">
    <property type="entry name" value="Regulatory_FmdB_Zinc_ribbon"/>
</dbReference>
<dbReference type="Proteomes" id="UP000011885">
    <property type="component" value="Unassembled WGS sequence"/>
</dbReference>
<accession>M5U135</accession>
<dbReference type="PATRIC" id="fig|1263870.3.peg.3702"/>
<name>M5U135_9BACT</name>
<protein>
    <submittedName>
        <fullName evidence="2">Regulatory protein, FmdB family</fullName>
    </submittedName>
</protein>
<dbReference type="AlphaFoldDB" id="M5U135"/>
<evidence type="ECO:0000313" key="3">
    <source>
        <dbReference type="Proteomes" id="UP000011885"/>
    </source>
</evidence>
<evidence type="ECO:0000259" key="1">
    <source>
        <dbReference type="SMART" id="SM00834"/>
    </source>
</evidence>
<gene>
    <name evidence="2" type="ORF">RSSM_03479</name>
</gene>
<dbReference type="OrthoDB" id="9813321at2"/>
<dbReference type="Pfam" id="PF09723">
    <property type="entry name" value="Zn_ribbon_8"/>
    <property type="match status" value="1"/>
</dbReference>
<keyword evidence="3" id="KW-1185">Reference proteome</keyword>
<evidence type="ECO:0000313" key="2">
    <source>
        <dbReference type="EMBL" id="EMI55155.1"/>
    </source>
</evidence>
<reference evidence="2 3" key="1">
    <citation type="journal article" date="2013" name="Mar. Genomics">
        <title>Expression of sulfatases in Rhodopirellula baltica and the diversity of sulfatases in the genus Rhodopirellula.</title>
        <authorList>
            <person name="Wegner C.E."/>
            <person name="Richter-Heitmann T."/>
            <person name="Klindworth A."/>
            <person name="Klockow C."/>
            <person name="Richter M."/>
            <person name="Achstetter T."/>
            <person name="Glockner F.O."/>
            <person name="Harder J."/>
        </authorList>
    </citation>
    <scope>NUCLEOTIDE SEQUENCE [LARGE SCALE GENOMIC DNA]</scope>
    <source>
        <strain evidence="2 3">SM41</strain>
    </source>
</reference>